<dbReference type="EMBL" id="KQ249943">
    <property type="protein sequence ID" value="KNC70920.1"/>
    <property type="molecule type" value="Genomic_DNA"/>
</dbReference>
<sequence>LILLRTLTISLKTTNTTQSVKYPTILSQMRTLRRMSYMCTPMACASAPTVTY</sequence>
<name>A0A0L0F2H1_9EUKA</name>
<feature type="non-terminal residue" evidence="1">
    <location>
        <position position="52"/>
    </location>
</feature>
<dbReference type="GeneID" id="25917053"/>
<accession>A0A0L0F2H1</accession>
<organism evidence="1 2">
    <name type="scientific">Sphaeroforma arctica JP610</name>
    <dbReference type="NCBI Taxonomy" id="667725"/>
    <lineage>
        <taxon>Eukaryota</taxon>
        <taxon>Ichthyosporea</taxon>
        <taxon>Ichthyophonida</taxon>
        <taxon>Sphaeroforma</taxon>
    </lineage>
</organism>
<reference evidence="1 2" key="1">
    <citation type="submission" date="2011-02" db="EMBL/GenBank/DDBJ databases">
        <title>The Genome Sequence of Sphaeroforma arctica JP610.</title>
        <authorList>
            <consortium name="The Broad Institute Genome Sequencing Platform"/>
            <person name="Russ C."/>
            <person name="Cuomo C."/>
            <person name="Young S.K."/>
            <person name="Zeng Q."/>
            <person name="Gargeya S."/>
            <person name="Alvarado L."/>
            <person name="Berlin A."/>
            <person name="Chapman S.B."/>
            <person name="Chen Z."/>
            <person name="Freedman E."/>
            <person name="Gellesch M."/>
            <person name="Goldberg J."/>
            <person name="Griggs A."/>
            <person name="Gujja S."/>
            <person name="Heilman E."/>
            <person name="Heiman D."/>
            <person name="Howarth C."/>
            <person name="Mehta T."/>
            <person name="Neiman D."/>
            <person name="Pearson M."/>
            <person name="Roberts A."/>
            <person name="Saif S."/>
            <person name="Shea T."/>
            <person name="Shenoy N."/>
            <person name="Sisk P."/>
            <person name="Stolte C."/>
            <person name="Sykes S."/>
            <person name="White J."/>
            <person name="Yandava C."/>
            <person name="Burger G."/>
            <person name="Gray M.W."/>
            <person name="Holland P.W.H."/>
            <person name="King N."/>
            <person name="Lang F.B.F."/>
            <person name="Roger A.J."/>
            <person name="Ruiz-Trillo I."/>
            <person name="Haas B."/>
            <person name="Nusbaum C."/>
            <person name="Birren B."/>
        </authorList>
    </citation>
    <scope>NUCLEOTIDE SEQUENCE [LARGE SCALE GENOMIC DNA]</scope>
    <source>
        <strain evidence="1 2">JP610</strain>
    </source>
</reference>
<keyword evidence="2" id="KW-1185">Reference proteome</keyword>
<dbReference type="Proteomes" id="UP000054560">
    <property type="component" value="Unassembled WGS sequence"/>
</dbReference>
<evidence type="ECO:0000313" key="2">
    <source>
        <dbReference type="Proteomes" id="UP000054560"/>
    </source>
</evidence>
<dbReference type="RefSeq" id="XP_014144822.1">
    <property type="nucleotide sequence ID" value="XM_014289347.1"/>
</dbReference>
<evidence type="ECO:0000313" key="1">
    <source>
        <dbReference type="EMBL" id="KNC70920.1"/>
    </source>
</evidence>
<protein>
    <submittedName>
        <fullName evidence="1">Uncharacterized protein</fullName>
    </submittedName>
</protein>
<dbReference type="AlphaFoldDB" id="A0A0L0F2H1"/>
<proteinExistence type="predicted"/>
<feature type="non-terminal residue" evidence="1">
    <location>
        <position position="1"/>
    </location>
</feature>
<gene>
    <name evidence="1" type="ORF">SARC_16549</name>
</gene>